<comment type="subcellular location">
    <subcellularLocation>
        <location evidence="1">Membrane</location>
    </subcellularLocation>
</comment>
<evidence type="ECO:0000256" key="3">
    <source>
        <dbReference type="ARBA" id="ARBA00022989"/>
    </source>
</evidence>
<dbReference type="GO" id="GO:0004252">
    <property type="term" value="F:serine-type endopeptidase activity"/>
    <property type="evidence" value="ECO:0007669"/>
    <property type="project" value="UniProtKB-UniRule"/>
</dbReference>
<evidence type="ECO:0000313" key="8">
    <source>
        <dbReference type="Proteomes" id="UP000178082"/>
    </source>
</evidence>
<dbReference type="STRING" id="1817883.A3G31_11380"/>
<comment type="caution">
    <text evidence="7">The sequence shown here is derived from an EMBL/GenBank/DDBJ whole genome shotgun (WGS) entry which is preliminary data.</text>
</comment>
<keyword evidence="2" id="KW-0812">Transmembrane</keyword>
<dbReference type="NCBIfam" id="TIGR02228">
    <property type="entry name" value="sigpep_I_arch"/>
    <property type="match status" value="1"/>
</dbReference>
<protein>
    <recommendedName>
        <fullName evidence="5">Signal peptidase I</fullName>
        <ecNumber evidence="5">3.4.21.89</ecNumber>
    </recommendedName>
</protein>
<reference evidence="7 8" key="1">
    <citation type="journal article" date="2016" name="Nat. Commun.">
        <title>Thousands of microbial genomes shed light on interconnected biogeochemical processes in an aquifer system.</title>
        <authorList>
            <person name="Anantharaman K."/>
            <person name="Brown C.T."/>
            <person name="Hug L.A."/>
            <person name="Sharon I."/>
            <person name="Castelle C.J."/>
            <person name="Probst A.J."/>
            <person name="Thomas B.C."/>
            <person name="Singh A."/>
            <person name="Wilkins M.J."/>
            <person name="Karaoz U."/>
            <person name="Brodie E.L."/>
            <person name="Williams K.H."/>
            <person name="Hubbard S.S."/>
            <person name="Banfield J.F."/>
        </authorList>
    </citation>
    <scope>NUCLEOTIDE SEQUENCE [LARGE SCALE GENOMIC DNA]</scope>
</reference>
<dbReference type="Pfam" id="PF10502">
    <property type="entry name" value="Peptidase_S26"/>
    <property type="match status" value="1"/>
</dbReference>
<evidence type="ECO:0000313" key="7">
    <source>
        <dbReference type="EMBL" id="OGL52564.1"/>
    </source>
</evidence>
<dbReference type="InterPro" id="IPR019533">
    <property type="entry name" value="Peptidase_S26"/>
</dbReference>
<evidence type="ECO:0000256" key="4">
    <source>
        <dbReference type="ARBA" id="ARBA00023136"/>
    </source>
</evidence>
<dbReference type="PANTHER" id="PTHR10806:SF6">
    <property type="entry name" value="SIGNAL PEPTIDASE COMPLEX CATALYTIC SUBUNIT SEC11"/>
    <property type="match status" value="1"/>
</dbReference>
<keyword evidence="3" id="KW-1133">Transmembrane helix</keyword>
<dbReference type="Gene3D" id="2.10.109.10">
    <property type="entry name" value="Umud Fragment, subunit A"/>
    <property type="match status" value="1"/>
</dbReference>
<evidence type="ECO:0000259" key="6">
    <source>
        <dbReference type="Pfam" id="PF10502"/>
    </source>
</evidence>
<gene>
    <name evidence="7" type="ORF">A3G31_11380</name>
</gene>
<accession>A0A1F7SH51</accession>
<dbReference type="InterPro" id="IPR036286">
    <property type="entry name" value="LexA/Signal_pep-like_sf"/>
</dbReference>
<dbReference type="GO" id="GO:0009003">
    <property type="term" value="F:signal peptidase activity"/>
    <property type="evidence" value="ECO:0007669"/>
    <property type="project" value="UniProtKB-EC"/>
</dbReference>
<dbReference type="GO" id="GO:0016020">
    <property type="term" value="C:membrane"/>
    <property type="evidence" value="ECO:0007669"/>
    <property type="project" value="UniProtKB-SubCell"/>
</dbReference>
<sequence>MEKKSKYIIPMISKFPNDSLKTIIYTGTSMNPTLKTLDILQVMSYNGKRIRRGDIIVFLPPGSDRKSAHRVISVNSQGITTQGDNNSNIDSYILTSDSIVGKVVYAKRGSTQLRIYGGMTGRLFLLTIKATHMVNLKILTFLRPIYRWLARSGLLRCFIPTRMKARVLCFGRPTGKELQLLMGKHIIGRLKPGKNRWQIKRPFRLFLDETSLPKPFTD</sequence>
<evidence type="ECO:0000256" key="2">
    <source>
        <dbReference type="ARBA" id="ARBA00022692"/>
    </source>
</evidence>
<dbReference type="InterPro" id="IPR001733">
    <property type="entry name" value="Peptidase_S26B"/>
</dbReference>
<evidence type="ECO:0000256" key="5">
    <source>
        <dbReference type="NCBIfam" id="TIGR02228"/>
    </source>
</evidence>
<dbReference type="EMBL" id="MGDI01000031">
    <property type="protein sequence ID" value="OGL52564.1"/>
    <property type="molecule type" value="Genomic_DNA"/>
</dbReference>
<dbReference type="Proteomes" id="UP000178082">
    <property type="component" value="Unassembled WGS sequence"/>
</dbReference>
<name>A0A1F7SH51_9BACT</name>
<dbReference type="EC" id="3.4.21.89" evidence="5"/>
<dbReference type="PANTHER" id="PTHR10806">
    <property type="entry name" value="SIGNAL PEPTIDASE COMPLEX CATALYTIC SUBUNIT SEC11"/>
    <property type="match status" value="1"/>
</dbReference>
<feature type="domain" description="Peptidase S26" evidence="6">
    <location>
        <begin position="24"/>
        <end position="84"/>
    </location>
</feature>
<dbReference type="CDD" id="cd06530">
    <property type="entry name" value="S26_SPase_I"/>
    <property type="match status" value="1"/>
</dbReference>
<proteinExistence type="predicted"/>
<keyword evidence="4" id="KW-0472">Membrane</keyword>
<evidence type="ECO:0000256" key="1">
    <source>
        <dbReference type="ARBA" id="ARBA00004370"/>
    </source>
</evidence>
<dbReference type="GO" id="GO:0006465">
    <property type="term" value="P:signal peptide processing"/>
    <property type="evidence" value="ECO:0007669"/>
    <property type="project" value="UniProtKB-UniRule"/>
</dbReference>
<dbReference type="AlphaFoldDB" id="A0A1F7SH51"/>
<dbReference type="SUPFAM" id="SSF51306">
    <property type="entry name" value="LexA/Signal peptidase"/>
    <property type="match status" value="1"/>
</dbReference>
<organism evidence="7 8">
    <name type="scientific">Candidatus Schekmanbacteria bacterium RIFCSPLOWO2_12_FULL_38_15</name>
    <dbReference type="NCBI Taxonomy" id="1817883"/>
    <lineage>
        <taxon>Bacteria</taxon>
        <taxon>Candidatus Schekmaniibacteriota</taxon>
    </lineage>
</organism>